<reference evidence="2 3" key="1">
    <citation type="journal article" date="2020" name="Harmful Algae">
        <title>Molecular and morphological characterization of a novel dihydroanatoxin-a producing Microcoleus species (cyanobacteria) from the Russian River, California, USA.</title>
        <authorList>
            <person name="Conklin K.Y."/>
            <person name="Stancheva R."/>
            <person name="Otten T.G."/>
            <person name="Fadness R."/>
            <person name="Boyer G.L."/>
            <person name="Read B."/>
            <person name="Zhang X."/>
            <person name="Sheath R.G."/>
        </authorList>
    </citation>
    <scope>NUCLEOTIDE SEQUENCE [LARGE SCALE GENOMIC DNA]</scope>
    <source>
        <strain evidence="2 3">PTRS2</strain>
    </source>
</reference>
<evidence type="ECO:0000256" key="1">
    <source>
        <dbReference type="SAM" id="MobiDB-lite"/>
    </source>
</evidence>
<evidence type="ECO:0000313" key="3">
    <source>
        <dbReference type="Proteomes" id="UP001384579"/>
    </source>
</evidence>
<accession>A0ABU8YSP6</accession>
<gene>
    <name evidence="2" type="ORF">WMG39_21825</name>
</gene>
<sequence length="828" mass="90218">MFEKKLEFPTARLEIKVTSTPSGQADLGAGQVMTFAEAKSLKSNGTKIRIPKSSGKSTSVVAAKFGNEIRLLDFVIPGEREQPELSFESTARSLVFMNPIFSSLSFEQRVSVFKAVSKNSKFQELVKLVSESQSILDEKAIDLSSDIALSVAKSLFAKSPSATTPSKPSPVVAPAKPNNSANPFDKVQFPKPVCGDSLPADPKAYPVKLYPVFVDYSESNLQTVKSKFCQDALPRTREKTGKQALQVGSFLTIDRANAFKDFMLKNIGSGEVGDDPTVIPSQPTSKLNSNFKNLVAADNSKLGLFDWLMPPANAQSGTSKIKYEIAKQLDRNSVLLGQDTPVVLHGLELESTSDGIKISGTTPVAQQVLVLPAGKFPPFKQVTSEDYKNGGTRESDIVAEEIFLSTDINLPFIDNQLPSEPFNELLKPKTGSWKPGTYDVIMSPSIKYNRNGKYEFGAYGWNSGVAWINAFAAFDTVIDLNQLKAGGNKIGGNATETPKEKMIRIVTKLNKANLVRDDCHRDLIKQKEGDNSSITLMNCPGKPGNLFQIASIVYDVDGDKIVSELFGKLFDLQGKQHESLKNKVGKGGNLLLTLGGAGKNTYTSFMIGESMTRDQVKGPYIGQFTVTEIPPDPALVALSSSTQVTDFEEVEIFCGKLPSGKFYDLEFGSCHVLGTIGIKNYSSNWYEIVQSQGEITLIRPAQETAIGVTEENKKEMTKVFLSCRTKQECPGFQTKVIAKRYIGTPSRKMVVSCDSKPIAVWNIGISPRCTAEGGTYVDIAAGVEYPVQITLSNGKTLDLKPIFFGMVPSEAYLTSSSRSMEFTIAPTK</sequence>
<dbReference type="EMBL" id="JBBLXS010000365">
    <property type="protein sequence ID" value="MEK0187470.1"/>
    <property type="molecule type" value="Genomic_DNA"/>
</dbReference>
<keyword evidence="3" id="KW-1185">Reference proteome</keyword>
<feature type="compositionally biased region" description="Low complexity" evidence="1">
    <location>
        <begin position="159"/>
        <end position="170"/>
    </location>
</feature>
<dbReference type="RefSeq" id="WP_340541820.1">
    <property type="nucleotide sequence ID" value="NZ_JBBLXS010000365.1"/>
</dbReference>
<name>A0ABU8YSP6_9CYAN</name>
<protein>
    <submittedName>
        <fullName evidence="2">Uncharacterized protein</fullName>
    </submittedName>
</protein>
<organism evidence="2 3">
    <name type="scientific">Microcoleus anatoxicus PTRS2</name>
    <dbReference type="NCBI Taxonomy" id="2705321"/>
    <lineage>
        <taxon>Bacteria</taxon>
        <taxon>Bacillati</taxon>
        <taxon>Cyanobacteriota</taxon>
        <taxon>Cyanophyceae</taxon>
        <taxon>Oscillatoriophycideae</taxon>
        <taxon>Oscillatoriales</taxon>
        <taxon>Microcoleaceae</taxon>
        <taxon>Microcoleus</taxon>
        <taxon>Microcoleus anatoxicus</taxon>
    </lineage>
</organism>
<comment type="caution">
    <text evidence="2">The sequence shown here is derived from an EMBL/GenBank/DDBJ whole genome shotgun (WGS) entry which is preliminary data.</text>
</comment>
<feature type="region of interest" description="Disordered" evidence="1">
    <location>
        <begin position="159"/>
        <end position="179"/>
    </location>
</feature>
<dbReference type="Proteomes" id="UP001384579">
    <property type="component" value="Unassembled WGS sequence"/>
</dbReference>
<proteinExistence type="predicted"/>
<evidence type="ECO:0000313" key="2">
    <source>
        <dbReference type="EMBL" id="MEK0187470.1"/>
    </source>
</evidence>